<accession>A0A506U4T5</accession>
<protein>
    <recommendedName>
        <fullName evidence="3">Organic solvent tolerance-like N-terminal domain-containing protein</fullName>
    </recommendedName>
</protein>
<dbReference type="InterPro" id="IPR005653">
    <property type="entry name" value="OstA-like_N"/>
</dbReference>
<feature type="chain" id="PRO_5021337798" description="Organic solvent tolerance-like N-terminal domain-containing protein" evidence="2">
    <location>
        <begin position="34"/>
        <end position="186"/>
    </location>
</feature>
<dbReference type="InterPro" id="IPR052037">
    <property type="entry name" value="LPS_export_LptA"/>
</dbReference>
<organism evidence="4 5">
    <name type="scientific">Martelella alba</name>
    <dbReference type="NCBI Taxonomy" id="2590451"/>
    <lineage>
        <taxon>Bacteria</taxon>
        <taxon>Pseudomonadati</taxon>
        <taxon>Pseudomonadota</taxon>
        <taxon>Alphaproteobacteria</taxon>
        <taxon>Hyphomicrobiales</taxon>
        <taxon>Aurantimonadaceae</taxon>
        <taxon>Martelella</taxon>
    </lineage>
</organism>
<name>A0A506U4T5_9HYPH</name>
<dbReference type="Pfam" id="PF03968">
    <property type="entry name" value="LptD_N"/>
    <property type="match status" value="1"/>
</dbReference>
<dbReference type="GO" id="GO:0030288">
    <property type="term" value="C:outer membrane-bounded periplasmic space"/>
    <property type="evidence" value="ECO:0007669"/>
    <property type="project" value="TreeGrafter"/>
</dbReference>
<comment type="caution">
    <text evidence="4">The sequence shown here is derived from an EMBL/GenBank/DDBJ whole genome shotgun (WGS) entry which is preliminary data.</text>
</comment>
<feature type="signal peptide" evidence="2">
    <location>
        <begin position="1"/>
        <end position="33"/>
    </location>
</feature>
<evidence type="ECO:0000256" key="2">
    <source>
        <dbReference type="SAM" id="SignalP"/>
    </source>
</evidence>
<dbReference type="RefSeq" id="WP_141150571.1">
    <property type="nucleotide sequence ID" value="NZ_VHLG01000014.1"/>
</dbReference>
<dbReference type="EMBL" id="VHLG01000014">
    <property type="protein sequence ID" value="TPW28074.1"/>
    <property type="molecule type" value="Genomic_DNA"/>
</dbReference>
<evidence type="ECO:0000313" key="5">
    <source>
        <dbReference type="Proteomes" id="UP000318801"/>
    </source>
</evidence>
<dbReference type="Gene3D" id="2.60.450.10">
    <property type="entry name" value="Lipopolysaccharide (LPS) transport protein A like domain"/>
    <property type="match status" value="1"/>
</dbReference>
<proteinExistence type="predicted"/>
<dbReference type="OrthoDB" id="9811926at2"/>
<keyword evidence="1 2" id="KW-0732">Signal</keyword>
<keyword evidence="5" id="KW-1185">Reference proteome</keyword>
<evidence type="ECO:0000313" key="4">
    <source>
        <dbReference type="EMBL" id="TPW28074.1"/>
    </source>
</evidence>
<evidence type="ECO:0000256" key="1">
    <source>
        <dbReference type="ARBA" id="ARBA00022729"/>
    </source>
</evidence>
<sequence>MLALRSGKCLSEGIVALCLTSALAIGTAAPAFAQSSTMEGFKLANDQPINITSKDAHVDDKTKNIVFSGDVVAIQGDNKVQASKMIVKYKGGSTGIASGSGDLERIDLEDNVQVNSKTQQATADTGYFDMVSQQIVLEGKKVVLTEGKNVFVGCKLTVDMVTSEAHLDACGGRVQIQLDPKSQKSN</sequence>
<gene>
    <name evidence="4" type="ORF">FJU08_18710</name>
</gene>
<dbReference type="AlphaFoldDB" id="A0A506U4T5"/>
<evidence type="ECO:0000259" key="3">
    <source>
        <dbReference type="Pfam" id="PF03968"/>
    </source>
</evidence>
<dbReference type="GO" id="GO:0009279">
    <property type="term" value="C:cell outer membrane"/>
    <property type="evidence" value="ECO:0007669"/>
    <property type="project" value="TreeGrafter"/>
</dbReference>
<dbReference type="GO" id="GO:0017089">
    <property type="term" value="F:glycolipid transfer activity"/>
    <property type="evidence" value="ECO:0007669"/>
    <property type="project" value="TreeGrafter"/>
</dbReference>
<feature type="domain" description="Organic solvent tolerance-like N-terminal" evidence="3">
    <location>
        <begin position="50"/>
        <end position="162"/>
    </location>
</feature>
<dbReference type="Proteomes" id="UP000318801">
    <property type="component" value="Unassembled WGS sequence"/>
</dbReference>
<dbReference type="GO" id="GO:0015920">
    <property type="term" value="P:lipopolysaccharide transport"/>
    <property type="evidence" value="ECO:0007669"/>
    <property type="project" value="TreeGrafter"/>
</dbReference>
<reference evidence="4 5" key="1">
    <citation type="submission" date="2019-06" db="EMBL/GenBank/DDBJ databases">
        <authorList>
            <person name="Li M."/>
        </authorList>
    </citation>
    <scope>NUCLEOTIDE SEQUENCE [LARGE SCALE GENOMIC DNA]</scope>
    <source>
        <strain evidence="4 5">BGMRC2036</strain>
    </source>
</reference>
<dbReference type="PANTHER" id="PTHR36504">
    <property type="entry name" value="LIPOPOLYSACCHARIDE EXPORT SYSTEM PROTEIN LPTA"/>
    <property type="match status" value="1"/>
</dbReference>
<dbReference type="PANTHER" id="PTHR36504:SF1">
    <property type="entry name" value="LIPOPOLYSACCHARIDE EXPORT SYSTEM PROTEIN LPTA"/>
    <property type="match status" value="1"/>
</dbReference>